<protein>
    <submittedName>
        <fullName evidence="1">Uncharacterized protein</fullName>
    </submittedName>
</protein>
<proteinExistence type="predicted"/>
<evidence type="ECO:0000313" key="2">
    <source>
        <dbReference type="Proteomes" id="UP000011586"/>
    </source>
</evidence>
<dbReference type="AlphaFoldDB" id="M0E1G9"/>
<name>M0E1G9_9EURY</name>
<keyword evidence="2" id="KW-1185">Reference proteome</keyword>
<reference evidence="1 2" key="1">
    <citation type="journal article" date="2014" name="PLoS Genet.">
        <title>Phylogenetically driven sequencing of extremely halophilic archaea reveals strategies for static and dynamic osmo-response.</title>
        <authorList>
            <person name="Becker E.A."/>
            <person name="Seitzer P.M."/>
            <person name="Tritt A."/>
            <person name="Larsen D."/>
            <person name="Krusor M."/>
            <person name="Yao A.I."/>
            <person name="Wu D."/>
            <person name="Madern D."/>
            <person name="Eisen J.A."/>
            <person name="Darling A.E."/>
            <person name="Facciotti M.T."/>
        </authorList>
    </citation>
    <scope>NUCLEOTIDE SEQUENCE [LARGE SCALE GENOMIC DNA]</scope>
    <source>
        <strain evidence="1 2">DSM 19288</strain>
    </source>
</reference>
<organism evidence="1 2">
    <name type="scientific">Halorubrum californiense DSM 19288</name>
    <dbReference type="NCBI Taxonomy" id="1227465"/>
    <lineage>
        <taxon>Archaea</taxon>
        <taxon>Methanobacteriati</taxon>
        <taxon>Methanobacteriota</taxon>
        <taxon>Stenosarchaea group</taxon>
        <taxon>Halobacteria</taxon>
        <taxon>Halobacteriales</taxon>
        <taxon>Haloferacaceae</taxon>
        <taxon>Halorubrum</taxon>
    </lineage>
</organism>
<accession>M0E1G9</accession>
<comment type="caution">
    <text evidence="1">The sequence shown here is derived from an EMBL/GenBank/DDBJ whole genome shotgun (WGS) entry which is preliminary data.</text>
</comment>
<evidence type="ECO:0000313" key="1">
    <source>
        <dbReference type="EMBL" id="ELZ40802.1"/>
    </source>
</evidence>
<gene>
    <name evidence="1" type="ORF">C463_14460</name>
</gene>
<dbReference type="EMBL" id="AOJK01000067">
    <property type="protein sequence ID" value="ELZ40802.1"/>
    <property type="molecule type" value="Genomic_DNA"/>
</dbReference>
<dbReference type="Proteomes" id="UP000011586">
    <property type="component" value="Unassembled WGS sequence"/>
</dbReference>
<sequence>MEIAVCDLLFELLPRFAELHRIFICVIMDNPTCGGDHVVRVHVLVVQQITKRILNNGGEVLALSQLPAIVQENI</sequence>